<dbReference type="CDD" id="cd18793">
    <property type="entry name" value="SF2_C_SNF"/>
    <property type="match status" value="1"/>
</dbReference>
<dbReference type="GO" id="GO:0016787">
    <property type="term" value="F:hydrolase activity"/>
    <property type="evidence" value="ECO:0007669"/>
    <property type="project" value="UniProtKB-KW"/>
</dbReference>
<evidence type="ECO:0000256" key="4">
    <source>
        <dbReference type="ARBA" id="ARBA00022840"/>
    </source>
</evidence>
<keyword evidence="2" id="KW-0378">Hydrolase</keyword>
<feature type="chain" id="PRO_5019553785" evidence="6">
    <location>
        <begin position="18"/>
        <end position="396"/>
    </location>
</feature>
<organism evidence="7 8">
    <name type="scientific">Arachis hypogaea</name>
    <name type="common">Peanut</name>
    <dbReference type="NCBI Taxonomy" id="3818"/>
    <lineage>
        <taxon>Eukaryota</taxon>
        <taxon>Viridiplantae</taxon>
        <taxon>Streptophyta</taxon>
        <taxon>Embryophyta</taxon>
        <taxon>Tracheophyta</taxon>
        <taxon>Spermatophyta</taxon>
        <taxon>Magnoliopsida</taxon>
        <taxon>eudicotyledons</taxon>
        <taxon>Gunneridae</taxon>
        <taxon>Pentapetalae</taxon>
        <taxon>rosids</taxon>
        <taxon>fabids</taxon>
        <taxon>Fabales</taxon>
        <taxon>Fabaceae</taxon>
        <taxon>Papilionoideae</taxon>
        <taxon>50 kb inversion clade</taxon>
        <taxon>dalbergioids sensu lato</taxon>
        <taxon>Dalbergieae</taxon>
        <taxon>Pterocarpus clade</taxon>
        <taxon>Arachis</taxon>
    </lineage>
</organism>
<dbReference type="GO" id="GO:0004520">
    <property type="term" value="F:DNA endonuclease activity"/>
    <property type="evidence" value="ECO:0007669"/>
    <property type="project" value="TreeGrafter"/>
</dbReference>
<evidence type="ECO:0000313" key="7">
    <source>
        <dbReference type="EMBL" id="RYR31420.1"/>
    </source>
</evidence>
<evidence type="ECO:0000313" key="8">
    <source>
        <dbReference type="Proteomes" id="UP000289738"/>
    </source>
</evidence>
<feature type="region of interest" description="Disordered" evidence="5">
    <location>
        <begin position="41"/>
        <end position="79"/>
    </location>
</feature>
<dbReference type="GO" id="GO:0004386">
    <property type="term" value="F:helicase activity"/>
    <property type="evidence" value="ECO:0007669"/>
    <property type="project" value="UniProtKB-KW"/>
</dbReference>
<evidence type="ECO:0000256" key="1">
    <source>
        <dbReference type="ARBA" id="ARBA00022741"/>
    </source>
</evidence>
<keyword evidence="1" id="KW-0547">Nucleotide-binding</keyword>
<dbReference type="InterPro" id="IPR049730">
    <property type="entry name" value="SNF2/RAD54-like_C"/>
</dbReference>
<proteinExistence type="predicted"/>
<reference evidence="7 8" key="1">
    <citation type="submission" date="2019-01" db="EMBL/GenBank/DDBJ databases">
        <title>Sequencing of cultivated peanut Arachis hypogaea provides insights into genome evolution and oil improvement.</title>
        <authorList>
            <person name="Chen X."/>
        </authorList>
    </citation>
    <scope>NUCLEOTIDE SEQUENCE [LARGE SCALE GENOMIC DNA]</scope>
    <source>
        <strain evidence="8">cv. Fuhuasheng</strain>
        <tissue evidence="7">Leaves</tissue>
    </source>
</reference>
<keyword evidence="4" id="KW-0067">ATP-binding</keyword>
<dbReference type="GO" id="GO:0043596">
    <property type="term" value="C:nuclear replication fork"/>
    <property type="evidence" value="ECO:0007669"/>
    <property type="project" value="TreeGrafter"/>
</dbReference>
<feature type="signal peptide" evidence="6">
    <location>
        <begin position="1"/>
        <end position="17"/>
    </location>
</feature>
<keyword evidence="8" id="KW-1185">Reference proteome</keyword>
<dbReference type="Proteomes" id="UP000289738">
    <property type="component" value="Chromosome B01"/>
</dbReference>
<dbReference type="GO" id="GO:0031297">
    <property type="term" value="P:replication fork processing"/>
    <property type="evidence" value="ECO:0007669"/>
    <property type="project" value="TreeGrafter"/>
</dbReference>
<sequence>MVLLLPLLCMREAIVEVEDDWDLTAKELDSLELDAFQNIAQLGDSSTPPSSQQFNLQQHQHHHFPKPPSANHSQPFPPNPISDFRLQRVDALPQGARALPPSLKPGTKKTSLLKNCRSFLSNFFFIPAGMLQRNSNMTRIHMLTSSRVIISAFRRIPRSSWNAKERLWMFLLSSLSEAEKLEVVKAKSKSSKSKDESESLKFTQKNLISKIYTNSADDKIPAVLEYLRTVIETGCKFLIFAHHQPMIDAIHECLLLSIKAGGVGLTLTAASFAEQSWTPGMWCNSNWIIWGRELLTSLPEDVITWIGQKSEHQPEPKRPFALCCSQSHSCRVAIPPAASTEAFFPVPSEHRPSRQQRSSSSAQRRQRAPTQERSSQQCQATDPSSHRASIVFCNGG</sequence>
<feature type="compositionally biased region" description="Polar residues" evidence="5">
    <location>
        <begin position="371"/>
        <end position="387"/>
    </location>
</feature>
<dbReference type="GO" id="GO:0006281">
    <property type="term" value="P:DNA repair"/>
    <property type="evidence" value="ECO:0007669"/>
    <property type="project" value="TreeGrafter"/>
</dbReference>
<name>A0A445AYD7_ARAHY</name>
<dbReference type="GO" id="GO:0005524">
    <property type="term" value="F:ATP binding"/>
    <property type="evidence" value="ECO:0007669"/>
    <property type="project" value="UniProtKB-KW"/>
</dbReference>
<dbReference type="PANTHER" id="PTHR45766:SF3">
    <property type="entry name" value="DNA ANNEALING HELICASE AND ENDONUCLEASE ZRANB3"/>
    <property type="match status" value="1"/>
</dbReference>
<dbReference type="AlphaFoldDB" id="A0A445AYD7"/>
<dbReference type="EMBL" id="SDMP01000011">
    <property type="protein sequence ID" value="RYR31420.1"/>
    <property type="molecule type" value="Genomic_DNA"/>
</dbReference>
<accession>A0A445AYD7</accession>
<evidence type="ECO:0000256" key="5">
    <source>
        <dbReference type="SAM" id="MobiDB-lite"/>
    </source>
</evidence>
<evidence type="ECO:0000256" key="2">
    <source>
        <dbReference type="ARBA" id="ARBA00022801"/>
    </source>
</evidence>
<evidence type="ECO:0000256" key="6">
    <source>
        <dbReference type="SAM" id="SignalP"/>
    </source>
</evidence>
<keyword evidence="3" id="KW-0347">Helicase</keyword>
<dbReference type="PANTHER" id="PTHR45766">
    <property type="entry name" value="DNA ANNEALING HELICASE AND ENDONUCLEASE ZRANB3 FAMILY MEMBER"/>
    <property type="match status" value="1"/>
</dbReference>
<comment type="caution">
    <text evidence="7">The sequence shown here is derived from an EMBL/GenBank/DDBJ whole genome shotgun (WGS) entry which is preliminary data.</text>
</comment>
<feature type="region of interest" description="Disordered" evidence="5">
    <location>
        <begin position="343"/>
        <end position="388"/>
    </location>
</feature>
<protein>
    <submittedName>
        <fullName evidence="7">Uncharacterized protein</fullName>
    </submittedName>
</protein>
<gene>
    <name evidence="7" type="ORF">Ahy_B01g056227</name>
</gene>
<keyword evidence="6" id="KW-0732">Signal</keyword>
<feature type="compositionally biased region" description="Polar residues" evidence="5">
    <location>
        <begin position="41"/>
        <end position="56"/>
    </location>
</feature>
<evidence type="ECO:0000256" key="3">
    <source>
        <dbReference type="ARBA" id="ARBA00022806"/>
    </source>
</evidence>